<evidence type="ECO:0000256" key="4">
    <source>
        <dbReference type="ARBA" id="ARBA00022723"/>
    </source>
</evidence>
<evidence type="ECO:0000313" key="11">
    <source>
        <dbReference type="EMBL" id="ECA3794881.1"/>
    </source>
</evidence>
<evidence type="ECO:0000256" key="5">
    <source>
        <dbReference type="ARBA" id="ARBA00022842"/>
    </source>
</evidence>
<evidence type="ECO:0000256" key="3">
    <source>
        <dbReference type="ARBA" id="ARBA00022695"/>
    </source>
</evidence>
<protein>
    <recommendedName>
        <fullName evidence="1">RNA-directed DNA polymerase</fullName>
        <ecNumber evidence="1">2.7.7.49</ecNumber>
    </recommendedName>
</protein>
<evidence type="ECO:0000256" key="2">
    <source>
        <dbReference type="ARBA" id="ARBA00022679"/>
    </source>
</evidence>
<dbReference type="AlphaFoldDB" id="A0A5X6ETE7"/>
<dbReference type="GO" id="GO:0003964">
    <property type="term" value="F:RNA-directed DNA polymerase activity"/>
    <property type="evidence" value="ECO:0007669"/>
    <property type="project" value="UniProtKB-KW"/>
</dbReference>
<evidence type="ECO:0000256" key="1">
    <source>
        <dbReference type="ARBA" id="ARBA00012493"/>
    </source>
</evidence>
<accession>A0A5X6ETE7</accession>
<dbReference type="InterPro" id="IPR000123">
    <property type="entry name" value="Reverse_transcriptase_msDNA"/>
</dbReference>
<name>A0A5X6ETE7_SALET</name>
<dbReference type="EMBL" id="AAHUDZ010000049">
    <property type="protein sequence ID" value="ECA3794881.1"/>
    <property type="molecule type" value="Genomic_DNA"/>
</dbReference>
<evidence type="ECO:0000256" key="8">
    <source>
        <dbReference type="ARBA" id="ARBA00034120"/>
    </source>
</evidence>
<keyword evidence="2 11" id="KW-0808">Transferase</keyword>
<sequence>MSARVPIRGTGTEQAVVAMKDRNGSRAKGLPHCADTPMATVDENVNGRTVVGSAKPFPITKRQVWEAYKRVRANRGAAGVDGQTLASFDENAVGNLYKIWNRLASGSYMPSAVRCVEIPKSDGGKRPLGIPTVPDRIAQMVVKQALEPVLEAVFHDDSFGYRPGKSAHNAIAQARKRCWKYNWVVEIDIKGFFDNIDHDLLMKAVRHHTQERWVVMYVERWLKAPVQMPDGTIEGRAKGTPQGGVISPLLANLFLHYVFDMWMQRCHHDIPFERYADDAVCHCSSQEQAETLICNLRQRFAQCGLELHPQKTQIVYCKDADRRGNYPKTSFDFLGYTFRPRLSKNRWGKTFVNFSPAMSAKAGKLIRQEIRDWNLQNRSDKSLVDLARMFNAKIRGWVNYYSAFYKSALYPTLRQIDRKLVLWLTRKYKRLRGHRRRASHWLARVARKDTRLFAHWSLLWGQASMGRAG</sequence>
<dbReference type="EC" id="2.7.7.49" evidence="1"/>
<comment type="caution">
    <text evidence="11">The sequence shown here is derived from an EMBL/GenBank/DDBJ whole genome shotgun (WGS) entry which is preliminary data.</text>
</comment>
<dbReference type="GO" id="GO:0051607">
    <property type="term" value="P:defense response to virus"/>
    <property type="evidence" value="ECO:0007669"/>
    <property type="project" value="UniProtKB-KW"/>
</dbReference>
<keyword evidence="3 11" id="KW-0548">Nucleotidyltransferase</keyword>
<organism evidence="11">
    <name type="scientific">Salmonella enterica subsp. enterica serovar Aqua</name>
    <dbReference type="NCBI Taxonomy" id="1302615"/>
    <lineage>
        <taxon>Bacteria</taxon>
        <taxon>Pseudomonadati</taxon>
        <taxon>Pseudomonadota</taxon>
        <taxon>Gammaproteobacteria</taxon>
        <taxon>Enterobacterales</taxon>
        <taxon>Enterobacteriaceae</taxon>
        <taxon>Salmonella</taxon>
    </lineage>
</organism>
<evidence type="ECO:0000256" key="7">
    <source>
        <dbReference type="ARBA" id="ARBA00023118"/>
    </source>
</evidence>
<comment type="similarity">
    <text evidence="8">Belongs to the bacterial reverse transcriptase family.</text>
</comment>
<keyword evidence="5" id="KW-0460">Magnesium</keyword>
<dbReference type="InterPro" id="IPR013597">
    <property type="entry name" value="Mat_intron_G2"/>
</dbReference>
<dbReference type="GO" id="GO:0046872">
    <property type="term" value="F:metal ion binding"/>
    <property type="evidence" value="ECO:0007669"/>
    <property type="project" value="UniProtKB-KW"/>
</dbReference>
<keyword evidence="6 11" id="KW-0695">RNA-directed DNA polymerase</keyword>
<dbReference type="InterPro" id="IPR051083">
    <property type="entry name" value="GrpII_Intron_Splice-Mob/Def"/>
</dbReference>
<dbReference type="PRINTS" id="PR00866">
    <property type="entry name" value="RNADNAPOLMS"/>
</dbReference>
<proteinExistence type="inferred from homology"/>
<dbReference type="InterPro" id="IPR030931">
    <property type="entry name" value="Group_II_RT_mat"/>
</dbReference>
<comment type="catalytic activity">
    <reaction evidence="9">
        <text>DNA(n) + a 2'-deoxyribonucleoside 5'-triphosphate = DNA(n+1) + diphosphate</text>
        <dbReference type="Rhea" id="RHEA:22508"/>
        <dbReference type="Rhea" id="RHEA-COMP:17339"/>
        <dbReference type="Rhea" id="RHEA-COMP:17340"/>
        <dbReference type="ChEBI" id="CHEBI:33019"/>
        <dbReference type="ChEBI" id="CHEBI:61560"/>
        <dbReference type="ChEBI" id="CHEBI:173112"/>
        <dbReference type="EC" id="2.7.7.49"/>
    </reaction>
</comment>
<dbReference type="PANTHER" id="PTHR34047">
    <property type="entry name" value="NUCLEAR INTRON MATURASE 1, MITOCHONDRIAL-RELATED"/>
    <property type="match status" value="1"/>
</dbReference>
<evidence type="ECO:0000256" key="6">
    <source>
        <dbReference type="ARBA" id="ARBA00022918"/>
    </source>
</evidence>
<dbReference type="SUPFAM" id="SSF56672">
    <property type="entry name" value="DNA/RNA polymerases"/>
    <property type="match status" value="1"/>
</dbReference>
<gene>
    <name evidence="11" type="primary">ltrA</name>
    <name evidence="11" type="ORF">EKG95_24295</name>
</gene>
<dbReference type="Pfam" id="PF08388">
    <property type="entry name" value="GIIM"/>
    <property type="match status" value="1"/>
</dbReference>
<keyword evidence="4" id="KW-0479">Metal-binding</keyword>
<dbReference type="NCBIfam" id="TIGR04416">
    <property type="entry name" value="group_II_RT_mat"/>
    <property type="match status" value="1"/>
</dbReference>
<evidence type="ECO:0000256" key="9">
    <source>
        <dbReference type="ARBA" id="ARBA00048173"/>
    </source>
</evidence>
<dbReference type="PROSITE" id="PS50878">
    <property type="entry name" value="RT_POL"/>
    <property type="match status" value="1"/>
</dbReference>
<feature type="domain" description="Reverse transcriptase" evidence="10">
    <location>
        <begin position="99"/>
        <end position="338"/>
    </location>
</feature>
<dbReference type="GO" id="GO:0003723">
    <property type="term" value="F:RNA binding"/>
    <property type="evidence" value="ECO:0007669"/>
    <property type="project" value="InterPro"/>
</dbReference>
<dbReference type="InterPro" id="IPR000477">
    <property type="entry name" value="RT_dom"/>
</dbReference>
<dbReference type="Pfam" id="PF00078">
    <property type="entry name" value="RVT_1"/>
    <property type="match status" value="1"/>
</dbReference>
<keyword evidence="7" id="KW-0051">Antiviral defense</keyword>
<dbReference type="InterPro" id="IPR043502">
    <property type="entry name" value="DNA/RNA_pol_sf"/>
</dbReference>
<dbReference type="PANTHER" id="PTHR34047:SF3">
    <property type="entry name" value="BLR2052 PROTEIN"/>
    <property type="match status" value="1"/>
</dbReference>
<evidence type="ECO:0000259" key="10">
    <source>
        <dbReference type="PROSITE" id="PS50878"/>
    </source>
</evidence>
<dbReference type="CDD" id="cd01651">
    <property type="entry name" value="RT_G2_intron"/>
    <property type="match status" value="1"/>
</dbReference>
<reference evidence="11" key="1">
    <citation type="submission" date="2018-12" db="EMBL/GenBank/DDBJ databases">
        <authorList>
            <person name="Ashton P.M."/>
            <person name="Dallman T."/>
            <person name="Nair S."/>
            <person name="De Pinna E."/>
            <person name="Peters T."/>
            <person name="Grant K."/>
        </authorList>
    </citation>
    <scope>NUCLEOTIDE SEQUENCE</scope>
    <source>
        <strain evidence="11">650060</strain>
    </source>
</reference>